<sequence>MEKGNFTSQADRFITYQRELKRQQNCRYRERISGKSSSTLKNISLNAQSMNNGDVQHDDETGIDENNSKEDELDENNSKEDDVEEDINNSINNDNIQTNDDIYSLLFEESSYQSDFNMNLSSDYENIHQHQFLTQLMDFIHTAKLNKRTTASLLSLLRTAKPFTKDIPKSINSLWAQLDVKFAFKTFYFCSFCFKQLDQFRDICTVCNSKEKANSEFCLFSLTEELERVVKSTIDIINWYKVPENQFVADVIRGEWYQRSNTIEPCLSLMISTDGKPMIKSKRTKTSIWPVMSFLVEIPPPIREDLNNMLLLGLWHGPVTPPSSLLLDKIVDNIKLLITTGINIYINNKMMHFMVNVQLCTGDFPARAKCNQLVNHNGFYACSRCLIVGSRCPQPCANHTLYKWIDFIRKPQQQRTQRHINICARQISAVKKNVFGVVGVSPLSSVLSIPDQYLLSEWHNVLKQNPTSLLLINECLDGIKYPHTFNRRPRDFSTFMKWKASELRTFMLYMALPILVKLRLNMPDYFPSVYLSHFILLFIYIRVLRHFNDRDEIRNMPKFIHIYLTHFSRVYNPCKELYSVHALIHLWQEVEQHGGLAYHSCLYEFEKLAHSSTLLCEQISFWWCVFRQIRPREVRYSSNLFTDEQLILDNFFDDHVLNNYRQEFDLVYNQMLGEFPNSSLKCYSRYQHGLIIYHSISYTRRGNSNSYDPMTPGRVRKLSAGLSNTQRAFDDDIDDFEIDENDFDGNFPMIHNAPFHSQQRPSSVHQSNYNKNTNTSYTPQLKRKRIQDQDHGGRNLFSGPIGPTPAHLKKRLINELFIKEEMMAREHEKTNERTEKNQKSCQGKVICENQRRGTIFRNKLFAEDDA</sequence>
<gene>
    <name evidence="2" type="ORF">OVN521_LOCUS11539</name>
</gene>
<accession>A0A819JS16</accession>
<keyword evidence="3" id="KW-1185">Reference proteome</keyword>
<evidence type="ECO:0000256" key="1">
    <source>
        <dbReference type="SAM" id="MobiDB-lite"/>
    </source>
</evidence>
<feature type="region of interest" description="Disordered" evidence="1">
    <location>
        <begin position="756"/>
        <end position="776"/>
    </location>
</feature>
<evidence type="ECO:0000313" key="3">
    <source>
        <dbReference type="Proteomes" id="UP000663866"/>
    </source>
</evidence>
<evidence type="ECO:0000313" key="2">
    <source>
        <dbReference type="EMBL" id="CAF3938340.1"/>
    </source>
</evidence>
<name>A0A819JS16_9BILA</name>
<dbReference type="AlphaFoldDB" id="A0A819JS16"/>
<dbReference type="EMBL" id="CAJOBG010001542">
    <property type="protein sequence ID" value="CAF3938340.1"/>
    <property type="molecule type" value="Genomic_DNA"/>
</dbReference>
<feature type="compositionally biased region" description="Low complexity" evidence="1">
    <location>
        <begin position="767"/>
        <end position="776"/>
    </location>
</feature>
<feature type="region of interest" description="Disordered" evidence="1">
    <location>
        <begin position="49"/>
        <end position="95"/>
    </location>
</feature>
<feature type="compositionally biased region" description="Basic and acidic residues" evidence="1">
    <location>
        <begin position="55"/>
        <end position="80"/>
    </location>
</feature>
<dbReference type="Pfam" id="PF06869">
    <property type="entry name" value="DUF1258"/>
    <property type="match status" value="1"/>
</dbReference>
<feature type="compositionally biased region" description="Polar residues" evidence="1">
    <location>
        <begin position="756"/>
        <end position="766"/>
    </location>
</feature>
<reference evidence="2" key="1">
    <citation type="submission" date="2021-02" db="EMBL/GenBank/DDBJ databases">
        <authorList>
            <person name="Nowell W R."/>
        </authorList>
    </citation>
    <scope>NUCLEOTIDE SEQUENCE</scope>
</reference>
<dbReference type="Proteomes" id="UP000663866">
    <property type="component" value="Unassembled WGS sequence"/>
</dbReference>
<protein>
    <submittedName>
        <fullName evidence="2">Uncharacterized protein</fullName>
    </submittedName>
</protein>
<organism evidence="2 3">
    <name type="scientific">Rotaria magnacalcarata</name>
    <dbReference type="NCBI Taxonomy" id="392030"/>
    <lineage>
        <taxon>Eukaryota</taxon>
        <taxon>Metazoa</taxon>
        <taxon>Spiralia</taxon>
        <taxon>Gnathifera</taxon>
        <taxon>Rotifera</taxon>
        <taxon>Eurotatoria</taxon>
        <taxon>Bdelloidea</taxon>
        <taxon>Philodinida</taxon>
        <taxon>Philodinidae</taxon>
        <taxon>Rotaria</taxon>
    </lineage>
</organism>
<dbReference type="InterPro" id="IPR009667">
    <property type="entry name" value="DUF1258"/>
</dbReference>
<proteinExistence type="predicted"/>
<comment type="caution">
    <text evidence="2">The sequence shown here is derived from an EMBL/GenBank/DDBJ whole genome shotgun (WGS) entry which is preliminary data.</text>
</comment>